<keyword evidence="4" id="KW-1185">Reference proteome</keyword>
<proteinExistence type="predicted"/>
<feature type="compositionally biased region" description="Pro residues" evidence="1">
    <location>
        <begin position="133"/>
        <end position="152"/>
    </location>
</feature>
<feature type="region of interest" description="Disordered" evidence="1">
    <location>
        <begin position="1"/>
        <end position="32"/>
    </location>
</feature>
<feature type="region of interest" description="Disordered" evidence="1">
    <location>
        <begin position="217"/>
        <end position="238"/>
    </location>
</feature>
<evidence type="ECO:0000313" key="4">
    <source>
        <dbReference type="Proteomes" id="UP000660262"/>
    </source>
</evidence>
<evidence type="ECO:0000256" key="1">
    <source>
        <dbReference type="SAM" id="MobiDB-lite"/>
    </source>
</evidence>
<gene>
    <name evidence="3" type="ORF">PPROV_000552100</name>
</gene>
<sequence length="238" mass="25536">MQRRTTTTLGTPQDSGSPDASPQVCPPGDDDDGQLVSADLATASAWPWWTVPVALASLLIGALLVVLSIAADHLENLGGSLDGIENPLASVKDASLHHKLRNKVRNMTMPKGIVTAADGQMLTAGAASHFDEPPPPPPPSPPPPSPPHPPVVHPQVERVEEQADLVNTVERMGMHVPLDLHKPKLSKKEQKRIALLRGEDEGYTKSFTKKSRKAFHSAMDMSGSTKASTKETELHFRG</sequence>
<feature type="transmembrane region" description="Helical" evidence="2">
    <location>
        <begin position="46"/>
        <end position="71"/>
    </location>
</feature>
<dbReference type="Proteomes" id="UP000660262">
    <property type="component" value="Unassembled WGS sequence"/>
</dbReference>
<evidence type="ECO:0000313" key="3">
    <source>
        <dbReference type="EMBL" id="GHP06777.1"/>
    </source>
</evidence>
<comment type="caution">
    <text evidence="3">The sequence shown here is derived from an EMBL/GenBank/DDBJ whole genome shotgun (WGS) entry which is preliminary data.</text>
</comment>
<reference evidence="3" key="1">
    <citation type="submission" date="2020-10" db="EMBL/GenBank/DDBJ databases">
        <title>Unveiling of a novel bifunctional photoreceptor, Dualchrome1, isolated from a cosmopolitan green alga.</title>
        <authorList>
            <person name="Suzuki S."/>
            <person name="Kawachi M."/>
        </authorList>
    </citation>
    <scope>NUCLEOTIDE SEQUENCE</scope>
    <source>
        <strain evidence="3">NIES 2893</strain>
    </source>
</reference>
<evidence type="ECO:0000256" key="2">
    <source>
        <dbReference type="SAM" id="Phobius"/>
    </source>
</evidence>
<feature type="compositionally biased region" description="Basic and acidic residues" evidence="1">
    <location>
        <begin position="228"/>
        <end position="238"/>
    </location>
</feature>
<dbReference type="AlphaFoldDB" id="A0A830HP32"/>
<name>A0A830HP32_9CHLO</name>
<keyword evidence="2" id="KW-1133">Transmembrane helix</keyword>
<accession>A0A830HP32</accession>
<feature type="compositionally biased region" description="Polar residues" evidence="1">
    <location>
        <begin position="1"/>
        <end position="20"/>
    </location>
</feature>
<dbReference type="EMBL" id="BNJQ01000014">
    <property type="protein sequence ID" value="GHP06777.1"/>
    <property type="molecule type" value="Genomic_DNA"/>
</dbReference>
<keyword evidence="2" id="KW-0472">Membrane</keyword>
<feature type="region of interest" description="Disordered" evidence="1">
    <location>
        <begin position="126"/>
        <end position="153"/>
    </location>
</feature>
<organism evidence="3 4">
    <name type="scientific">Pycnococcus provasolii</name>
    <dbReference type="NCBI Taxonomy" id="41880"/>
    <lineage>
        <taxon>Eukaryota</taxon>
        <taxon>Viridiplantae</taxon>
        <taxon>Chlorophyta</taxon>
        <taxon>Pseudoscourfieldiophyceae</taxon>
        <taxon>Pseudoscourfieldiales</taxon>
        <taxon>Pycnococcaceae</taxon>
        <taxon>Pycnococcus</taxon>
    </lineage>
</organism>
<protein>
    <submittedName>
        <fullName evidence="3">Uncharacterized protein</fullName>
    </submittedName>
</protein>
<keyword evidence="2" id="KW-0812">Transmembrane</keyword>